<evidence type="ECO:0000313" key="3">
    <source>
        <dbReference type="EMBL" id="EAR60537.1"/>
    </source>
</evidence>
<keyword evidence="1" id="KW-0472">Membrane</keyword>
<dbReference type="Pfam" id="PF13548">
    <property type="entry name" value="DUF4126"/>
    <property type="match status" value="1"/>
</dbReference>
<organism evidence="3 4">
    <name type="scientific">Neptuniibacter caesariensis</name>
    <dbReference type="NCBI Taxonomy" id="207954"/>
    <lineage>
        <taxon>Bacteria</taxon>
        <taxon>Pseudomonadati</taxon>
        <taxon>Pseudomonadota</taxon>
        <taxon>Gammaproteobacteria</taxon>
        <taxon>Oceanospirillales</taxon>
        <taxon>Oceanospirillaceae</taxon>
        <taxon>Neptuniibacter</taxon>
    </lineage>
</organism>
<comment type="caution">
    <text evidence="3">The sequence shown here is derived from an EMBL/GenBank/DDBJ whole genome shotgun (WGS) entry which is preliminary data.</text>
</comment>
<gene>
    <name evidence="3" type="ORF">MED92_16775</name>
</gene>
<proteinExistence type="predicted"/>
<sequence length="219" mass="23189">MDQLEQIISLIALTMGVGWASGINLYATVLMLGVLNNMGHVTLPEELQVVGDPLVLMAAGFMYFVEFFADKVPGVDTGWDSLHTFIRIPAGAALAAGAVGDMAPAVEIAAALVGGSLAAGSHAAKAGSRVLINTSPEPVTNWTASISEDLMVLGGIWAALNHPVWFLAALVVFVILLIWLLPKIWRGVKKVFRFIAGLFGAKVDDAPDDRQLPNKSASR</sequence>
<dbReference type="InterPro" id="IPR025196">
    <property type="entry name" value="DUF4126"/>
</dbReference>
<feature type="transmembrane region" description="Helical" evidence="1">
    <location>
        <begin position="164"/>
        <end position="181"/>
    </location>
</feature>
<dbReference type="EMBL" id="AAOW01000016">
    <property type="protein sequence ID" value="EAR60537.1"/>
    <property type="molecule type" value="Genomic_DNA"/>
</dbReference>
<dbReference type="Proteomes" id="UP000002171">
    <property type="component" value="Unassembled WGS sequence"/>
</dbReference>
<keyword evidence="4" id="KW-1185">Reference proteome</keyword>
<dbReference type="AlphaFoldDB" id="A0A7U8GQP4"/>
<evidence type="ECO:0000313" key="4">
    <source>
        <dbReference type="Proteomes" id="UP000002171"/>
    </source>
</evidence>
<name>A0A7U8GQP4_NEPCE</name>
<keyword evidence="1" id="KW-1133">Transmembrane helix</keyword>
<reference evidence="3 4" key="1">
    <citation type="submission" date="2006-02" db="EMBL/GenBank/DDBJ databases">
        <authorList>
            <person name="Pinhassi J."/>
            <person name="Pedros-Alio C."/>
            <person name="Ferriera S."/>
            <person name="Johnson J."/>
            <person name="Kravitz S."/>
            <person name="Halpern A."/>
            <person name="Remington K."/>
            <person name="Beeson K."/>
            <person name="Tran B."/>
            <person name="Rogers Y.-H."/>
            <person name="Friedman R."/>
            <person name="Venter J.C."/>
        </authorList>
    </citation>
    <scope>NUCLEOTIDE SEQUENCE [LARGE SCALE GENOMIC DNA]</scope>
    <source>
        <strain evidence="3 4">MED92</strain>
    </source>
</reference>
<evidence type="ECO:0000259" key="2">
    <source>
        <dbReference type="Pfam" id="PF13548"/>
    </source>
</evidence>
<dbReference type="RefSeq" id="WP_007021020.1">
    <property type="nucleotide sequence ID" value="NZ_CH724125.1"/>
</dbReference>
<accession>A0A7U8GQP4</accession>
<dbReference type="OrthoDB" id="181455at2"/>
<feature type="domain" description="DUF4126" evidence="2">
    <location>
        <begin position="11"/>
        <end position="183"/>
    </location>
</feature>
<keyword evidence="1" id="KW-0812">Transmembrane</keyword>
<protein>
    <recommendedName>
        <fullName evidence="2">DUF4126 domain-containing protein</fullName>
    </recommendedName>
</protein>
<feature type="transmembrane region" description="Helical" evidence="1">
    <location>
        <begin position="6"/>
        <end position="35"/>
    </location>
</feature>
<evidence type="ECO:0000256" key="1">
    <source>
        <dbReference type="SAM" id="Phobius"/>
    </source>
</evidence>